<reference evidence="1 2" key="1">
    <citation type="journal article" date="2019" name="Int. J. Syst. Evol. Microbiol.">
        <title>Capsulimonas corticalis gen. nov., sp. nov., an aerobic capsulated bacterium, of a novel bacterial order, Capsulimonadales ord. nov., of the class Armatimonadia of the phylum Armatimonadetes.</title>
        <authorList>
            <person name="Li J."/>
            <person name="Kudo C."/>
            <person name="Tonouchi A."/>
        </authorList>
    </citation>
    <scope>NUCLEOTIDE SEQUENCE [LARGE SCALE GENOMIC DNA]</scope>
    <source>
        <strain evidence="1 2">AX-7</strain>
    </source>
</reference>
<evidence type="ECO:0000313" key="2">
    <source>
        <dbReference type="Proteomes" id="UP000287394"/>
    </source>
</evidence>
<gene>
    <name evidence="1" type="ORF">CCAX7_007490</name>
</gene>
<dbReference type="EMBL" id="AP025739">
    <property type="protein sequence ID" value="BDI28698.1"/>
    <property type="molecule type" value="Genomic_DNA"/>
</dbReference>
<name>A0A402D1T9_9BACT</name>
<dbReference type="OrthoDB" id="996286at2"/>
<proteinExistence type="predicted"/>
<evidence type="ECO:0000313" key="1">
    <source>
        <dbReference type="EMBL" id="BDI28698.1"/>
    </source>
</evidence>
<dbReference type="Proteomes" id="UP000287394">
    <property type="component" value="Chromosome"/>
</dbReference>
<dbReference type="KEGG" id="ccot:CCAX7_007490"/>
<dbReference type="AlphaFoldDB" id="A0A402D1T9"/>
<protein>
    <submittedName>
        <fullName evidence="1">Uncharacterized protein</fullName>
    </submittedName>
</protein>
<accession>A0A402D1T9</accession>
<sequence>MLRGNRKSTPKVVDGTVRKKNKWTQSPDYFWAPTPRMVQVDRQRPGDGYKHVLSKNDVYRFLELLPDWNCLAVGLNAIVLSPGGHDMAGCYYHLGVIEVCAWETGHWIECNEGFYNDHREVFERLGVPCEAMDDGYYLCKFDEASIRDYQLLHILLHELGHHHDRMTSRRQKKIGRGEEYAEDYALRYEARIWDAYHREFRR</sequence>
<dbReference type="RefSeq" id="WP_119323452.1">
    <property type="nucleotide sequence ID" value="NZ_AP025739.1"/>
</dbReference>
<keyword evidence="2" id="KW-1185">Reference proteome</keyword>
<organism evidence="1 2">
    <name type="scientific">Capsulimonas corticalis</name>
    <dbReference type="NCBI Taxonomy" id="2219043"/>
    <lineage>
        <taxon>Bacteria</taxon>
        <taxon>Bacillati</taxon>
        <taxon>Armatimonadota</taxon>
        <taxon>Armatimonadia</taxon>
        <taxon>Capsulimonadales</taxon>
        <taxon>Capsulimonadaceae</taxon>
        <taxon>Capsulimonas</taxon>
    </lineage>
</organism>